<organism evidence="7 8">
    <name type="scientific">Lupinus luteus</name>
    <name type="common">European yellow lupine</name>
    <dbReference type="NCBI Taxonomy" id="3873"/>
    <lineage>
        <taxon>Eukaryota</taxon>
        <taxon>Viridiplantae</taxon>
        <taxon>Streptophyta</taxon>
        <taxon>Embryophyta</taxon>
        <taxon>Tracheophyta</taxon>
        <taxon>Spermatophyta</taxon>
        <taxon>Magnoliopsida</taxon>
        <taxon>eudicotyledons</taxon>
        <taxon>Gunneridae</taxon>
        <taxon>Pentapetalae</taxon>
        <taxon>rosids</taxon>
        <taxon>fabids</taxon>
        <taxon>Fabales</taxon>
        <taxon>Fabaceae</taxon>
        <taxon>Papilionoideae</taxon>
        <taxon>50 kb inversion clade</taxon>
        <taxon>genistoids sensu lato</taxon>
        <taxon>core genistoids</taxon>
        <taxon>Genisteae</taxon>
        <taxon>Lupinus</taxon>
    </lineage>
</organism>
<feature type="transmembrane region" description="Helical" evidence="6">
    <location>
        <begin position="30"/>
        <end position="49"/>
    </location>
</feature>
<dbReference type="AlphaFoldDB" id="A0AAV1Y1E9"/>
<dbReference type="PANTHER" id="PTHR43243">
    <property type="entry name" value="INNER MEMBRANE TRANSPORTER YGJI-RELATED"/>
    <property type="match status" value="1"/>
</dbReference>
<dbReference type="Gene3D" id="1.20.1740.10">
    <property type="entry name" value="Amino acid/polyamine transporter I"/>
    <property type="match status" value="1"/>
</dbReference>
<feature type="transmembrane region" description="Helical" evidence="6">
    <location>
        <begin position="80"/>
        <end position="101"/>
    </location>
</feature>
<evidence type="ECO:0000256" key="2">
    <source>
        <dbReference type="ARBA" id="ARBA00008572"/>
    </source>
</evidence>
<gene>
    <name evidence="7" type="ORF">LLUT_LOCUS28859</name>
</gene>
<dbReference type="EMBL" id="CAXHTB010000020">
    <property type="protein sequence ID" value="CAL0327799.1"/>
    <property type="molecule type" value="Genomic_DNA"/>
</dbReference>
<feature type="transmembrane region" description="Helical" evidence="6">
    <location>
        <begin position="132"/>
        <end position="150"/>
    </location>
</feature>
<evidence type="ECO:0000256" key="5">
    <source>
        <dbReference type="ARBA" id="ARBA00023136"/>
    </source>
</evidence>
<feature type="transmembrane region" description="Helical" evidence="6">
    <location>
        <begin position="213"/>
        <end position="235"/>
    </location>
</feature>
<dbReference type="Pfam" id="PF13520">
    <property type="entry name" value="AA_permease_2"/>
    <property type="match status" value="2"/>
</dbReference>
<evidence type="ECO:0000313" key="8">
    <source>
        <dbReference type="Proteomes" id="UP001497480"/>
    </source>
</evidence>
<accession>A0AAV1Y1E9</accession>
<comment type="similarity">
    <text evidence="2">Belongs to the amino acid-polyamine-organocation (APC) superfamily. Cationic amino acid transporter (CAT) (TC 2.A.3.3) family.</text>
</comment>
<proteinExistence type="inferred from homology"/>
<dbReference type="GO" id="GO:0005313">
    <property type="term" value="F:L-glutamate transmembrane transporter activity"/>
    <property type="evidence" value="ECO:0007669"/>
    <property type="project" value="TreeGrafter"/>
</dbReference>
<dbReference type="PANTHER" id="PTHR43243:SF77">
    <property type="entry name" value="CATIONIC AMINO ACID TRANSPORTER"/>
    <property type="match status" value="1"/>
</dbReference>
<keyword evidence="5 6" id="KW-0472">Membrane</keyword>
<feature type="transmembrane region" description="Helical" evidence="6">
    <location>
        <begin position="157"/>
        <end position="179"/>
    </location>
</feature>
<name>A0AAV1Y1E9_LUPLU</name>
<evidence type="ECO:0000256" key="3">
    <source>
        <dbReference type="ARBA" id="ARBA00022692"/>
    </source>
</evidence>
<protein>
    <submittedName>
        <fullName evidence="7">Uncharacterized protein</fullName>
    </submittedName>
</protein>
<comment type="caution">
    <text evidence="7">The sequence shown here is derived from an EMBL/GenBank/DDBJ whole genome shotgun (WGS) entry which is preliminary data.</text>
</comment>
<evidence type="ECO:0000256" key="1">
    <source>
        <dbReference type="ARBA" id="ARBA00004141"/>
    </source>
</evidence>
<comment type="subcellular location">
    <subcellularLocation>
        <location evidence="1">Membrane</location>
        <topology evidence="1">Multi-pass membrane protein</topology>
    </subcellularLocation>
</comment>
<dbReference type="SUPFAM" id="SSF117856">
    <property type="entry name" value="AF0104/ALDC/Ptd012-like"/>
    <property type="match status" value="1"/>
</dbReference>
<dbReference type="GO" id="GO:0015189">
    <property type="term" value="F:L-lysine transmembrane transporter activity"/>
    <property type="evidence" value="ECO:0007669"/>
    <property type="project" value="TreeGrafter"/>
</dbReference>
<keyword evidence="4 6" id="KW-1133">Transmembrane helix</keyword>
<keyword evidence="8" id="KW-1185">Reference proteome</keyword>
<dbReference type="InterPro" id="IPR002293">
    <property type="entry name" value="AA/rel_permease1"/>
</dbReference>
<dbReference type="Proteomes" id="UP001497480">
    <property type="component" value="Unassembled WGS sequence"/>
</dbReference>
<feature type="transmembrane region" description="Helical" evidence="6">
    <location>
        <begin position="55"/>
        <end position="73"/>
    </location>
</feature>
<feature type="transmembrane region" description="Helical" evidence="6">
    <location>
        <begin position="401"/>
        <end position="421"/>
    </location>
</feature>
<evidence type="ECO:0000256" key="4">
    <source>
        <dbReference type="ARBA" id="ARBA00022989"/>
    </source>
</evidence>
<dbReference type="GO" id="GO:0005886">
    <property type="term" value="C:plasma membrane"/>
    <property type="evidence" value="ECO:0007669"/>
    <property type="project" value="TreeGrafter"/>
</dbReference>
<evidence type="ECO:0000256" key="6">
    <source>
        <dbReference type="SAM" id="Phobius"/>
    </source>
</evidence>
<evidence type="ECO:0000313" key="7">
    <source>
        <dbReference type="EMBL" id="CAL0327799.1"/>
    </source>
</evidence>
<sequence length="424" mass="46179">MGRSTDHMELVDMKARSNNEMKQTLNWWDLIWFGVGAVIGAEIFVFTGLETREVAGPAVVLSYVVSGGSFAYLRVELGDFVAFIAAGNILLEYVTSSAAVARSWTSYFSTLCNKSSYDFRIVVHGMDPNYGHLDPTAIVVLTVITILTVFNIKGSPVFNYISSVIHVGVVIFIIVAGLINANPQNYTPFAPFGFDAVATMAEETKNLARDIPIGLVGSMVMITLAYCFLAATLCLMQPYKTINVDVPFSVAFSVIGCDWAKYIVSLGALKEMTIVLLVSVVGQTRYLTHIARIHMMPPWFAHVNEKTGTPVNATISMLVATSVIAFVHKSCNEVVCILSAAGAVSSVFMRHQSASTQVLKYEGCYETVSLYGSCTFSSGNGGARHKNAMLSVILGKAMKLFAYYLLLVLYQVSSCANRVLLLKF</sequence>
<reference evidence="7 8" key="1">
    <citation type="submission" date="2024-03" db="EMBL/GenBank/DDBJ databases">
        <authorList>
            <person name="Martinez-Hernandez J."/>
        </authorList>
    </citation>
    <scope>NUCLEOTIDE SEQUENCE [LARGE SCALE GENOMIC DNA]</scope>
</reference>
<keyword evidence="3 6" id="KW-0812">Transmembrane</keyword>